<accession>A0A9D4AJ89</accession>
<sequence>MEEKEAEIEKVARIERVKIGKDTVVEVERGIGERIGVVIIIMSEIEIMGGIETETGAGTLTEKGRISVLVMWEVVELNWHLKSLDLV</sequence>
<evidence type="ECO:0000313" key="2">
    <source>
        <dbReference type="Proteomes" id="UP000828251"/>
    </source>
</evidence>
<evidence type="ECO:0000313" key="1">
    <source>
        <dbReference type="EMBL" id="KAH1122255.1"/>
    </source>
</evidence>
<organism evidence="1 2">
    <name type="scientific">Gossypium stocksii</name>
    <dbReference type="NCBI Taxonomy" id="47602"/>
    <lineage>
        <taxon>Eukaryota</taxon>
        <taxon>Viridiplantae</taxon>
        <taxon>Streptophyta</taxon>
        <taxon>Embryophyta</taxon>
        <taxon>Tracheophyta</taxon>
        <taxon>Spermatophyta</taxon>
        <taxon>Magnoliopsida</taxon>
        <taxon>eudicotyledons</taxon>
        <taxon>Gunneridae</taxon>
        <taxon>Pentapetalae</taxon>
        <taxon>rosids</taxon>
        <taxon>malvids</taxon>
        <taxon>Malvales</taxon>
        <taxon>Malvaceae</taxon>
        <taxon>Malvoideae</taxon>
        <taxon>Gossypium</taxon>
    </lineage>
</organism>
<reference evidence="1 2" key="1">
    <citation type="journal article" date="2021" name="Plant Biotechnol. J.">
        <title>Multi-omics assisted identification of the key and species-specific regulatory components of drought-tolerant mechanisms in Gossypium stocksii.</title>
        <authorList>
            <person name="Yu D."/>
            <person name="Ke L."/>
            <person name="Zhang D."/>
            <person name="Wu Y."/>
            <person name="Sun Y."/>
            <person name="Mei J."/>
            <person name="Sun J."/>
            <person name="Sun Y."/>
        </authorList>
    </citation>
    <scope>NUCLEOTIDE SEQUENCE [LARGE SCALE GENOMIC DNA]</scope>
    <source>
        <strain evidence="2">cv. E1</strain>
        <tissue evidence="1">Leaf</tissue>
    </source>
</reference>
<name>A0A9D4AJ89_9ROSI</name>
<comment type="caution">
    <text evidence="1">The sequence shown here is derived from an EMBL/GenBank/DDBJ whole genome shotgun (WGS) entry which is preliminary data.</text>
</comment>
<keyword evidence="2" id="KW-1185">Reference proteome</keyword>
<dbReference type="AlphaFoldDB" id="A0A9D4AJ89"/>
<proteinExistence type="predicted"/>
<gene>
    <name evidence="1" type="ORF">J1N35_005415</name>
</gene>
<dbReference type="EMBL" id="JAIQCV010000002">
    <property type="protein sequence ID" value="KAH1122255.1"/>
    <property type="molecule type" value="Genomic_DNA"/>
</dbReference>
<protein>
    <submittedName>
        <fullName evidence="1">Uncharacterized protein</fullName>
    </submittedName>
</protein>
<dbReference type="Proteomes" id="UP000828251">
    <property type="component" value="Unassembled WGS sequence"/>
</dbReference>